<evidence type="ECO:0000313" key="3">
    <source>
        <dbReference type="EMBL" id="KZC10820.1"/>
    </source>
</evidence>
<protein>
    <recommendedName>
        <fullName evidence="2">C2H2-type domain-containing protein</fullName>
    </recommendedName>
</protein>
<dbReference type="GO" id="GO:0008270">
    <property type="term" value="F:zinc ion binding"/>
    <property type="evidence" value="ECO:0007669"/>
    <property type="project" value="UniProtKB-KW"/>
</dbReference>
<evidence type="ECO:0000256" key="1">
    <source>
        <dbReference type="PROSITE-ProRule" id="PRU00042"/>
    </source>
</evidence>
<evidence type="ECO:0000313" key="4">
    <source>
        <dbReference type="Proteomes" id="UP000076502"/>
    </source>
</evidence>
<keyword evidence="4" id="KW-1185">Reference proteome</keyword>
<accession>A0A154PHZ7</accession>
<reference evidence="3 4" key="1">
    <citation type="submission" date="2015-07" db="EMBL/GenBank/DDBJ databases">
        <title>The genome of Dufourea novaeangliae.</title>
        <authorList>
            <person name="Pan H."/>
            <person name="Kapheim K."/>
        </authorList>
    </citation>
    <scope>NUCLEOTIDE SEQUENCE [LARGE SCALE GENOMIC DNA]</scope>
    <source>
        <strain evidence="3">0120121106</strain>
        <tissue evidence="3">Whole body</tissue>
    </source>
</reference>
<feature type="domain" description="C2H2-type" evidence="2">
    <location>
        <begin position="4"/>
        <end position="32"/>
    </location>
</feature>
<dbReference type="OrthoDB" id="7684108at2759"/>
<dbReference type="OMA" id="NIEKTEC"/>
<dbReference type="InterPro" id="IPR013087">
    <property type="entry name" value="Znf_C2H2_type"/>
</dbReference>
<gene>
    <name evidence="3" type="ORF">WN55_01519</name>
</gene>
<sequence length="319" mass="37447">MTIYTCSNCQYESPRRFNVIRHRERIHVKKRVHNCCGIIFYTKGDYYLHCEQRHPETRSNAVLSKTKYKITSNSDTLNNEKHIQRLYRSSDGTCSYKWELKKRYSQRIRMKQDRQEASEMSVKYSVTYSDFEIEDIPLISFLTDRQLKSHLKSVSSQKLKNKTHEKSAEKANETMKIAIKSGENIEKVVLQNDEENIHAKVLSDSTVSSISVELPTKKLILKRFRTSIRHEFEIPLRERNNNICGQVNFTTESKESRPVHQSLLKNSKWRANKENVSAFAFSLEQELNVKLDTGITVPVVTQRHREFLAAIDFDAYRIF</sequence>
<organism evidence="3 4">
    <name type="scientific">Dufourea novaeangliae</name>
    <name type="common">Sweat bee</name>
    <dbReference type="NCBI Taxonomy" id="178035"/>
    <lineage>
        <taxon>Eukaryota</taxon>
        <taxon>Metazoa</taxon>
        <taxon>Ecdysozoa</taxon>
        <taxon>Arthropoda</taxon>
        <taxon>Hexapoda</taxon>
        <taxon>Insecta</taxon>
        <taxon>Pterygota</taxon>
        <taxon>Neoptera</taxon>
        <taxon>Endopterygota</taxon>
        <taxon>Hymenoptera</taxon>
        <taxon>Apocrita</taxon>
        <taxon>Aculeata</taxon>
        <taxon>Apoidea</taxon>
        <taxon>Anthophila</taxon>
        <taxon>Halictidae</taxon>
        <taxon>Rophitinae</taxon>
        <taxon>Dufourea</taxon>
    </lineage>
</organism>
<name>A0A154PHZ7_DUFNO</name>
<keyword evidence="1" id="KW-0862">Zinc</keyword>
<keyword evidence="1" id="KW-0863">Zinc-finger</keyword>
<dbReference type="EMBL" id="KQ434899">
    <property type="protein sequence ID" value="KZC10820.1"/>
    <property type="molecule type" value="Genomic_DNA"/>
</dbReference>
<evidence type="ECO:0000259" key="2">
    <source>
        <dbReference type="PROSITE" id="PS50157"/>
    </source>
</evidence>
<proteinExistence type="predicted"/>
<dbReference type="PROSITE" id="PS50157">
    <property type="entry name" value="ZINC_FINGER_C2H2_2"/>
    <property type="match status" value="1"/>
</dbReference>
<dbReference type="AlphaFoldDB" id="A0A154PHZ7"/>
<keyword evidence="1" id="KW-0479">Metal-binding</keyword>
<dbReference type="Proteomes" id="UP000076502">
    <property type="component" value="Unassembled WGS sequence"/>
</dbReference>